<reference evidence="2 3" key="1">
    <citation type="submission" date="2018-08" db="EMBL/GenBank/DDBJ databases">
        <title>Microbacterium lemovicicum sp. nov., a bacterium isolated from a natural uranium-rich soil.</title>
        <authorList>
            <person name="ORTET P."/>
        </authorList>
    </citation>
    <scope>NUCLEOTIDE SEQUENCE [LARGE SCALE GENOMIC DNA]</scope>
    <source>
        <strain evidence="2 3">Viu22</strain>
    </source>
</reference>
<evidence type="ECO:0000313" key="3">
    <source>
        <dbReference type="Proteomes" id="UP000276888"/>
    </source>
</evidence>
<proteinExistence type="predicted"/>
<dbReference type="RefSeq" id="WP_164734626.1">
    <property type="nucleotide sequence ID" value="NZ_CP031423.1"/>
</dbReference>
<dbReference type="EMBL" id="CP031423">
    <property type="protein sequence ID" value="AZS37269.1"/>
    <property type="molecule type" value="Genomic_DNA"/>
</dbReference>
<gene>
    <name evidence="2" type="ORF">CVS47_01903</name>
</gene>
<accession>A0A3S9WB27</accession>
<protein>
    <submittedName>
        <fullName evidence="2">Uncharacterized protein</fullName>
    </submittedName>
</protein>
<name>A0A3S9WB27_9MICO</name>
<dbReference type="KEGG" id="mlv:CVS47_01903"/>
<dbReference type="AlphaFoldDB" id="A0A3S9WB27"/>
<evidence type="ECO:0000256" key="1">
    <source>
        <dbReference type="SAM" id="MobiDB-lite"/>
    </source>
</evidence>
<sequence length="49" mass="5212">MDQTSTPSDRPDADDLPLGGDETTQDQLQADNAVEEDQLKALDPEAPSA</sequence>
<evidence type="ECO:0000313" key="2">
    <source>
        <dbReference type="EMBL" id="AZS37269.1"/>
    </source>
</evidence>
<organism evidence="2 3">
    <name type="scientific">Microbacterium lemovicicum</name>
    <dbReference type="NCBI Taxonomy" id="1072463"/>
    <lineage>
        <taxon>Bacteria</taxon>
        <taxon>Bacillati</taxon>
        <taxon>Actinomycetota</taxon>
        <taxon>Actinomycetes</taxon>
        <taxon>Micrococcales</taxon>
        <taxon>Microbacteriaceae</taxon>
        <taxon>Microbacterium</taxon>
    </lineage>
</organism>
<keyword evidence="3" id="KW-1185">Reference proteome</keyword>
<feature type="region of interest" description="Disordered" evidence="1">
    <location>
        <begin position="1"/>
        <end position="49"/>
    </location>
</feature>
<dbReference type="Proteomes" id="UP000276888">
    <property type="component" value="Chromosome"/>
</dbReference>